<dbReference type="Pfam" id="PF13366">
    <property type="entry name" value="PDDEXK_3"/>
    <property type="match status" value="1"/>
</dbReference>
<dbReference type="Proteomes" id="UP001158067">
    <property type="component" value="Unassembled WGS sequence"/>
</dbReference>
<protein>
    <submittedName>
        <fullName evidence="1">GxxExxY protein</fullName>
    </submittedName>
</protein>
<dbReference type="InterPro" id="IPR026350">
    <property type="entry name" value="GxxExxY"/>
</dbReference>
<organism evidence="1 2">
    <name type="scientific">Neorhodopirellula lusitana</name>
    <dbReference type="NCBI Taxonomy" id="445327"/>
    <lineage>
        <taxon>Bacteria</taxon>
        <taxon>Pseudomonadati</taxon>
        <taxon>Planctomycetota</taxon>
        <taxon>Planctomycetia</taxon>
        <taxon>Pirellulales</taxon>
        <taxon>Pirellulaceae</taxon>
        <taxon>Neorhodopirellula</taxon>
    </lineage>
</organism>
<dbReference type="NCBIfam" id="TIGR04256">
    <property type="entry name" value="GxxExxY"/>
    <property type="match status" value="1"/>
</dbReference>
<sequence length="91" mass="9936">MSDGLTEKIIGAAIEVHRLLGPGLLESIYEEALCYELQLHGVACERQKDPSTQSAASLCDLRVLCGKIAPAPPRRCQRQNSQRMKSGNGTR</sequence>
<evidence type="ECO:0000313" key="1">
    <source>
        <dbReference type="EMBL" id="SMP67333.1"/>
    </source>
</evidence>
<reference evidence="1 2" key="1">
    <citation type="submission" date="2017-05" db="EMBL/GenBank/DDBJ databases">
        <authorList>
            <person name="Varghese N."/>
            <person name="Submissions S."/>
        </authorList>
    </citation>
    <scope>NUCLEOTIDE SEQUENCE [LARGE SCALE GENOMIC DNA]</scope>
    <source>
        <strain evidence="1 2">DSM 25457</strain>
    </source>
</reference>
<proteinExistence type="predicted"/>
<dbReference type="EMBL" id="FXUG01000010">
    <property type="protein sequence ID" value="SMP67333.1"/>
    <property type="molecule type" value="Genomic_DNA"/>
</dbReference>
<accession>A0ABY1QG46</accession>
<keyword evidence="2" id="KW-1185">Reference proteome</keyword>
<evidence type="ECO:0000313" key="2">
    <source>
        <dbReference type="Proteomes" id="UP001158067"/>
    </source>
</evidence>
<gene>
    <name evidence="1" type="ORF">SAMN06265222_110149</name>
</gene>
<comment type="caution">
    <text evidence="1">The sequence shown here is derived from an EMBL/GenBank/DDBJ whole genome shotgun (WGS) entry which is preliminary data.</text>
</comment>
<name>A0ABY1QG46_9BACT</name>
<dbReference type="RefSeq" id="WP_283433919.1">
    <property type="nucleotide sequence ID" value="NZ_FXUG01000010.1"/>
</dbReference>